<name>A0A9Q4L8D2_9EURY</name>
<evidence type="ECO:0000313" key="2">
    <source>
        <dbReference type="EMBL" id="MDF9748422.1"/>
    </source>
</evidence>
<dbReference type="RefSeq" id="WP_277525126.1">
    <property type="nucleotide sequence ID" value="NZ_JAMQOT010000015.1"/>
</dbReference>
<dbReference type="Proteomes" id="UP001154061">
    <property type="component" value="Unassembled WGS sequence"/>
</dbReference>
<comment type="caution">
    <text evidence="2">The sequence shown here is derived from an EMBL/GenBank/DDBJ whole genome shotgun (WGS) entry which is preliminary data.</text>
</comment>
<dbReference type="EMBL" id="JAMQOT010000015">
    <property type="protein sequence ID" value="MDF9748422.1"/>
    <property type="molecule type" value="Genomic_DNA"/>
</dbReference>
<proteinExistence type="predicted"/>
<reference evidence="2" key="1">
    <citation type="submission" date="2022-06" db="EMBL/GenBank/DDBJ databases">
        <title>Natrinema sp. a new haloarchaeum isolate from saline soil.</title>
        <authorList>
            <person name="Strakova D."/>
            <person name="Galisteo C."/>
            <person name="Sanchez-Porro C."/>
            <person name="Ventosa A."/>
        </authorList>
    </citation>
    <scope>NUCLEOTIDE SEQUENCE</scope>
    <source>
        <strain evidence="2">S1CR25-10</strain>
    </source>
</reference>
<dbReference type="AlphaFoldDB" id="A0A9Q4L8D2"/>
<organism evidence="2 3">
    <name type="scientific">Natrinema salsiterrestre</name>
    <dbReference type="NCBI Taxonomy" id="2950540"/>
    <lineage>
        <taxon>Archaea</taxon>
        <taxon>Methanobacteriati</taxon>
        <taxon>Methanobacteriota</taxon>
        <taxon>Stenosarchaea group</taxon>
        <taxon>Halobacteria</taxon>
        <taxon>Halobacteriales</taxon>
        <taxon>Natrialbaceae</taxon>
        <taxon>Natrinema</taxon>
    </lineage>
</organism>
<gene>
    <name evidence="2" type="ORF">NDI89_22925</name>
</gene>
<keyword evidence="3" id="KW-1185">Reference proteome</keyword>
<evidence type="ECO:0000313" key="3">
    <source>
        <dbReference type="Proteomes" id="UP001154061"/>
    </source>
</evidence>
<accession>A0A9Q4L8D2</accession>
<sequence length="196" mass="21654">MPRCEACGGTIQGMHGSARPRDKCIDVSLFEFDDDVGLRTAKRTYFCSEKCAIRGIEEDMLLTQDDSLFWVDRRGEGPQLYPQPEVEPLVRRAKELLEEAAELNNCDDVLDHHLDEAIENVADAESTLEEYPDVSYRCRQAAQSALADVEDGAKAHDAVADASVEHGVPEQHGRVWGHLQDALPAEDRSGGTTDAD</sequence>
<feature type="region of interest" description="Disordered" evidence="1">
    <location>
        <begin position="166"/>
        <end position="196"/>
    </location>
</feature>
<protein>
    <submittedName>
        <fullName evidence="2">Uncharacterized protein</fullName>
    </submittedName>
</protein>
<evidence type="ECO:0000256" key="1">
    <source>
        <dbReference type="SAM" id="MobiDB-lite"/>
    </source>
</evidence>